<dbReference type="PANTHER" id="PTHR13261:SF0">
    <property type="entry name" value="BRCA2 AND CDKN1A-INTERACTING PROTEIN"/>
    <property type="match status" value="1"/>
</dbReference>
<evidence type="ECO:0000313" key="3">
    <source>
        <dbReference type="Proteomes" id="UP000322225"/>
    </source>
</evidence>
<dbReference type="Proteomes" id="UP000322225">
    <property type="component" value="Chromosome 1"/>
</dbReference>
<organism evidence="2 3">
    <name type="scientific">Kwoniella shandongensis</name>
    <dbReference type="NCBI Taxonomy" id="1734106"/>
    <lineage>
        <taxon>Eukaryota</taxon>
        <taxon>Fungi</taxon>
        <taxon>Dikarya</taxon>
        <taxon>Basidiomycota</taxon>
        <taxon>Agaricomycotina</taxon>
        <taxon>Tremellomycetes</taxon>
        <taxon>Tremellales</taxon>
        <taxon>Cryptococcaceae</taxon>
        <taxon>Kwoniella</taxon>
    </lineage>
</organism>
<dbReference type="Pfam" id="PF13862">
    <property type="entry name" value="BCCIP"/>
    <property type="match status" value="1"/>
</dbReference>
<dbReference type="EMBL" id="CP144051">
    <property type="protein sequence ID" value="WWD16041.1"/>
    <property type="molecule type" value="Genomic_DNA"/>
</dbReference>
<proteinExistence type="inferred from homology"/>
<keyword evidence="3" id="KW-1185">Reference proteome</keyword>
<evidence type="ECO:0000256" key="1">
    <source>
        <dbReference type="ARBA" id="ARBA00006781"/>
    </source>
</evidence>
<reference evidence="2" key="2">
    <citation type="submission" date="2024-01" db="EMBL/GenBank/DDBJ databases">
        <title>Comparative genomics of Cryptococcus and Kwoniella reveals pathogenesis evolution and contrasting modes of karyotype evolution via chromosome fusion or intercentromeric recombination.</title>
        <authorList>
            <person name="Coelho M.A."/>
            <person name="David-Palma M."/>
            <person name="Shea T."/>
            <person name="Bowers K."/>
            <person name="McGinley-Smith S."/>
            <person name="Mohammad A.W."/>
            <person name="Gnirke A."/>
            <person name="Yurkov A.M."/>
            <person name="Nowrousian M."/>
            <person name="Sun S."/>
            <person name="Cuomo C.A."/>
            <person name="Heitman J."/>
        </authorList>
    </citation>
    <scope>NUCLEOTIDE SEQUENCE</scope>
    <source>
        <strain evidence="2">CBS 12478</strain>
    </source>
</reference>
<evidence type="ECO:0000313" key="2">
    <source>
        <dbReference type="EMBL" id="WWD16041.1"/>
    </source>
</evidence>
<accession>A0A5M6C7H9</accession>
<name>A0A5M6C7H9_9TREE</name>
<dbReference type="AlphaFoldDB" id="A0A5M6C7H9"/>
<dbReference type="GO" id="GO:0005634">
    <property type="term" value="C:nucleus"/>
    <property type="evidence" value="ECO:0007669"/>
    <property type="project" value="TreeGrafter"/>
</dbReference>
<gene>
    <name evidence="2" type="ORF">CI109_100466</name>
</gene>
<protein>
    <submittedName>
        <fullName evidence="2">Uncharacterized protein</fullName>
    </submittedName>
</protein>
<dbReference type="RefSeq" id="XP_031862680.1">
    <property type="nucleotide sequence ID" value="XM_032002873.1"/>
</dbReference>
<dbReference type="KEGG" id="ksn:43586991"/>
<dbReference type="PANTHER" id="PTHR13261">
    <property type="entry name" value="BRCA2 AND CDKN1A INTERACTING PROTEIN"/>
    <property type="match status" value="1"/>
</dbReference>
<sequence>MPANPTLEAVTAANATKRKNAPREDEDDSGSDSGSDVSMINVDFDFYNLNPDVDQIAVKRLLRQTLSHDDELIDVHPLAELILSEGVRLSAGSSIKTDGEESDPWGLVAVVDINRNRQNPAFKPFLEYILSTLPTISPLRLLLDPSPSPAHASTPALVFSLRMLNLPLPLMPHLYRMLLAELDPTAEGKSDIPRFTHWLVWGRGYRLEGEEEGMGLDMHEVNQQNKKSKKKGGVAPVPLAAGSFPYHPEEEFIDKVATHVHTYAFKTAQPRNDESFGVEQFGRVVLVQREKLAGAVKAMEEACQ</sequence>
<dbReference type="InterPro" id="IPR025602">
    <property type="entry name" value="BCP1_family"/>
</dbReference>
<dbReference type="OrthoDB" id="27543at2759"/>
<dbReference type="GeneID" id="43586991"/>
<comment type="similarity">
    <text evidence="1">Belongs to the BCP1 family.</text>
</comment>
<reference evidence="2" key="1">
    <citation type="submission" date="2017-08" db="EMBL/GenBank/DDBJ databases">
        <authorList>
            <person name="Cuomo C."/>
            <person name="Billmyre B."/>
            <person name="Heitman J."/>
        </authorList>
    </citation>
    <scope>NUCLEOTIDE SEQUENCE</scope>
    <source>
        <strain evidence="2">CBS 12478</strain>
    </source>
</reference>